<keyword evidence="5 6" id="KW-0472">Membrane</keyword>
<proteinExistence type="predicted"/>
<evidence type="ECO:0000256" key="3">
    <source>
        <dbReference type="ARBA" id="ARBA00022692"/>
    </source>
</evidence>
<dbReference type="PIRSF" id="PIRSF006060">
    <property type="entry name" value="AA_transporter"/>
    <property type="match status" value="1"/>
</dbReference>
<dbReference type="EMBL" id="ATFF01000006">
    <property type="protein sequence ID" value="EPF30496.1"/>
    <property type="molecule type" value="Genomic_DNA"/>
</dbReference>
<reference evidence="7 8" key="1">
    <citation type="submission" date="2013-04" db="EMBL/GenBank/DDBJ databases">
        <title>The Genome Sequence of Treponema maltophilum ATCC 51939.</title>
        <authorList>
            <consortium name="The Broad Institute Genomics Platform"/>
            <person name="Earl A."/>
            <person name="Ward D."/>
            <person name="Feldgarden M."/>
            <person name="Gevers D."/>
            <person name="Leonetti C."/>
            <person name="Blanton J.M."/>
            <person name="Dewhirst F.E."/>
            <person name="Izard J."/>
            <person name="Walker B."/>
            <person name="Young S."/>
            <person name="Zeng Q."/>
            <person name="Gargeya S."/>
            <person name="Fitzgerald M."/>
            <person name="Haas B."/>
            <person name="Abouelleil A."/>
            <person name="Allen A.W."/>
            <person name="Alvarado L."/>
            <person name="Arachchi H.M."/>
            <person name="Berlin A.M."/>
            <person name="Chapman S.B."/>
            <person name="Gainer-Dewar J."/>
            <person name="Goldberg J."/>
            <person name="Griggs A."/>
            <person name="Gujja S."/>
            <person name="Hansen M."/>
            <person name="Howarth C."/>
            <person name="Imamovic A."/>
            <person name="Ireland A."/>
            <person name="Larimer J."/>
            <person name="McCowan C."/>
            <person name="Murphy C."/>
            <person name="Pearson M."/>
            <person name="Poon T.W."/>
            <person name="Priest M."/>
            <person name="Roberts A."/>
            <person name="Saif S."/>
            <person name="Shea T."/>
            <person name="Sisk P."/>
            <person name="Sykes S."/>
            <person name="Wortman J."/>
            <person name="Nusbaum C."/>
            <person name="Birren B."/>
        </authorList>
    </citation>
    <scope>NUCLEOTIDE SEQUENCE [LARGE SCALE GENOMIC DNA]</scope>
    <source>
        <strain evidence="7 8">ATCC 51939</strain>
    </source>
</reference>
<evidence type="ECO:0000256" key="1">
    <source>
        <dbReference type="ARBA" id="ARBA00004651"/>
    </source>
</evidence>
<feature type="transmembrane region" description="Helical" evidence="6">
    <location>
        <begin position="20"/>
        <end position="37"/>
    </location>
</feature>
<feature type="transmembrane region" description="Helical" evidence="6">
    <location>
        <begin position="188"/>
        <end position="214"/>
    </location>
</feature>
<keyword evidence="2" id="KW-1003">Cell membrane</keyword>
<feature type="transmembrane region" description="Helical" evidence="6">
    <location>
        <begin position="161"/>
        <end position="182"/>
    </location>
</feature>
<dbReference type="OrthoDB" id="9762947at2"/>
<dbReference type="InterPro" id="IPR050367">
    <property type="entry name" value="APC_superfamily"/>
</dbReference>
<dbReference type="PANTHER" id="PTHR42770">
    <property type="entry name" value="AMINO ACID TRANSPORTER-RELATED"/>
    <property type="match status" value="1"/>
</dbReference>
<comment type="caution">
    <text evidence="7">The sequence shown here is derived from an EMBL/GenBank/DDBJ whole genome shotgun (WGS) entry which is preliminary data.</text>
</comment>
<protein>
    <recommendedName>
        <fullName evidence="9">Amino acid permease/ SLC12A domain-containing protein</fullName>
    </recommendedName>
</protein>
<dbReference type="PATRIC" id="fig|1125699.3.peg.827"/>
<feature type="transmembrane region" description="Helical" evidence="6">
    <location>
        <begin position="99"/>
        <end position="124"/>
    </location>
</feature>
<dbReference type="AlphaFoldDB" id="S3K0S9"/>
<feature type="transmembrane region" description="Helical" evidence="6">
    <location>
        <begin position="279"/>
        <end position="308"/>
    </location>
</feature>
<keyword evidence="4 6" id="KW-1133">Transmembrane helix</keyword>
<evidence type="ECO:0000256" key="4">
    <source>
        <dbReference type="ARBA" id="ARBA00022989"/>
    </source>
</evidence>
<dbReference type="eggNOG" id="COG0531">
    <property type="taxonomic scope" value="Bacteria"/>
</dbReference>
<feature type="transmembrane region" description="Helical" evidence="6">
    <location>
        <begin position="393"/>
        <end position="417"/>
    </location>
</feature>
<feature type="transmembrane region" description="Helical" evidence="6">
    <location>
        <begin position="359"/>
        <end position="381"/>
    </location>
</feature>
<organism evidence="7 8">
    <name type="scientific">Treponema maltophilum ATCC 51939</name>
    <dbReference type="NCBI Taxonomy" id="1125699"/>
    <lineage>
        <taxon>Bacteria</taxon>
        <taxon>Pseudomonadati</taxon>
        <taxon>Spirochaetota</taxon>
        <taxon>Spirochaetia</taxon>
        <taxon>Spirochaetales</taxon>
        <taxon>Treponemataceae</taxon>
        <taxon>Treponema</taxon>
    </lineage>
</organism>
<evidence type="ECO:0000256" key="5">
    <source>
        <dbReference type="ARBA" id="ARBA00023136"/>
    </source>
</evidence>
<keyword evidence="8" id="KW-1185">Reference proteome</keyword>
<evidence type="ECO:0000313" key="7">
    <source>
        <dbReference type="EMBL" id="EPF30496.1"/>
    </source>
</evidence>
<evidence type="ECO:0000256" key="6">
    <source>
        <dbReference type="SAM" id="Phobius"/>
    </source>
</evidence>
<gene>
    <name evidence="7" type="ORF">HMPREF9194_00813</name>
</gene>
<dbReference type="STRING" id="1125699.HMPREF9194_00813"/>
<dbReference type="RefSeq" id="WP_016525107.1">
    <property type="nucleotide sequence ID" value="NZ_KE332518.1"/>
</dbReference>
<feature type="transmembrane region" description="Helical" evidence="6">
    <location>
        <begin position="43"/>
        <end position="65"/>
    </location>
</feature>
<sequence length="463" mass="49512">MSENKKNPEKEIHLTRKISLVAMIAMGVGSTVGSGIFTSVGEVAGAAGSAVLAILSFLIGGLLMIPQNLLYTELSSAYPEDGGMVVYFREAGWNFMSFFYSWSCFFSSDPIGEAIMAISIGSYLSYFTHWSTLTVKIIAVLLIAGFGWLHIVHAKAGAKVLSALTAVKIVPFFLLIIIGLFFVKGGNFSASVAGAGASGIMALLAGISATTWSYDGMYASSILGGEVENPKKNLPIALISTVLVCTALYTALTASAVGLVDVSVLASSDAPIATAFEQIPGIGSSAAIIASVLAVFVVTGSLCGLIMWQPRITYKAANEGYWWRSWGKVHPVWNTPYVAMLWEVGVACILVFFSSISDLLGYFTLISLLRNALGFLTWFIVRKKKNYNPTYRMPAGPLMCILAVVPSAILLASTFVWAPKAGIIASIFAIVSAIVAYMYFKKANADIIAQRKKERQQAATDVQ</sequence>
<evidence type="ECO:0000256" key="2">
    <source>
        <dbReference type="ARBA" id="ARBA00022475"/>
    </source>
</evidence>
<evidence type="ECO:0000313" key="8">
    <source>
        <dbReference type="Proteomes" id="UP000014541"/>
    </source>
</evidence>
<accession>S3K0S9</accession>
<dbReference type="PANTHER" id="PTHR42770:SF7">
    <property type="entry name" value="MEMBRANE PROTEIN"/>
    <property type="match status" value="1"/>
</dbReference>
<comment type="subcellular location">
    <subcellularLocation>
        <location evidence="1">Cell membrane</location>
        <topology evidence="1">Multi-pass membrane protein</topology>
    </subcellularLocation>
</comment>
<dbReference type="InterPro" id="IPR002293">
    <property type="entry name" value="AA/rel_permease1"/>
</dbReference>
<dbReference type="Gene3D" id="1.20.1740.10">
    <property type="entry name" value="Amino acid/polyamine transporter I"/>
    <property type="match status" value="1"/>
</dbReference>
<name>S3K0S9_TREMA</name>
<feature type="transmembrane region" description="Helical" evidence="6">
    <location>
        <begin position="423"/>
        <end position="440"/>
    </location>
</feature>
<feature type="transmembrane region" description="Helical" evidence="6">
    <location>
        <begin position="130"/>
        <end position="149"/>
    </location>
</feature>
<dbReference type="GO" id="GO:0005886">
    <property type="term" value="C:plasma membrane"/>
    <property type="evidence" value="ECO:0007669"/>
    <property type="project" value="UniProtKB-SubCell"/>
</dbReference>
<dbReference type="GO" id="GO:0022857">
    <property type="term" value="F:transmembrane transporter activity"/>
    <property type="evidence" value="ECO:0007669"/>
    <property type="project" value="InterPro"/>
</dbReference>
<dbReference type="HOGENOM" id="CLU_007946_3_4_12"/>
<dbReference type="Proteomes" id="UP000014541">
    <property type="component" value="Unassembled WGS sequence"/>
</dbReference>
<dbReference type="Pfam" id="PF13520">
    <property type="entry name" value="AA_permease_2"/>
    <property type="match status" value="1"/>
</dbReference>
<feature type="transmembrane region" description="Helical" evidence="6">
    <location>
        <begin position="234"/>
        <end position="259"/>
    </location>
</feature>
<feature type="transmembrane region" description="Helical" evidence="6">
    <location>
        <begin position="332"/>
        <end position="353"/>
    </location>
</feature>
<keyword evidence="3 6" id="KW-0812">Transmembrane</keyword>
<evidence type="ECO:0008006" key="9">
    <source>
        <dbReference type="Google" id="ProtNLM"/>
    </source>
</evidence>